<reference evidence="4 5" key="1">
    <citation type="submission" date="2019-07" db="EMBL/GenBank/DDBJ databases">
        <title>Genomic Encyclopedia of Archaeal and Bacterial Type Strains, Phase II (KMG-II): from individual species to whole genera.</title>
        <authorList>
            <person name="Goeker M."/>
        </authorList>
    </citation>
    <scope>NUCLEOTIDE SEQUENCE [LARGE SCALE GENOMIC DNA]</scope>
    <source>
        <strain evidence="4 5">DSM 14571</strain>
    </source>
</reference>
<keyword evidence="1" id="KW-0328">Glycosyltransferase</keyword>
<dbReference type="CDD" id="cd00761">
    <property type="entry name" value="Glyco_tranf_GTA_type"/>
    <property type="match status" value="1"/>
</dbReference>
<protein>
    <submittedName>
        <fullName evidence="4">Glycosyltransferase involved in cell wall biosynthesis</fullName>
    </submittedName>
</protein>
<evidence type="ECO:0000256" key="2">
    <source>
        <dbReference type="ARBA" id="ARBA00022679"/>
    </source>
</evidence>
<dbReference type="InterPro" id="IPR029044">
    <property type="entry name" value="Nucleotide-diphossugar_trans"/>
</dbReference>
<organism evidence="4 5">
    <name type="scientific">Elizabethkingia miricola</name>
    <name type="common">Chryseobacterium miricola</name>
    <dbReference type="NCBI Taxonomy" id="172045"/>
    <lineage>
        <taxon>Bacteria</taxon>
        <taxon>Pseudomonadati</taxon>
        <taxon>Bacteroidota</taxon>
        <taxon>Flavobacteriia</taxon>
        <taxon>Flavobacteriales</taxon>
        <taxon>Weeksellaceae</taxon>
        <taxon>Elizabethkingia</taxon>
    </lineage>
</organism>
<dbReference type="PANTHER" id="PTHR22916:SF51">
    <property type="entry name" value="GLYCOSYLTRANSFERASE EPSH-RELATED"/>
    <property type="match status" value="1"/>
</dbReference>
<gene>
    <name evidence="4" type="ORF">LX74_02739</name>
</gene>
<keyword evidence="5" id="KW-1185">Reference proteome</keyword>
<dbReference type="EMBL" id="VNHK01000009">
    <property type="protein sequence ID" value="TYO89747.1"/>
    <property type="molecule type" value="Genomic_DNA"/>
</dbReference>
<dbReference type="SUPFAM" id="SSF53448">
    <property type="entry name" value="Nucleotide-diphospho-sugar transferases"/>
    <property type="match status" value="1"/>
</dbReference>
<dbReference type="PANTHER" id="PTHR22916">
    <property type="entry name" value="GLYCOSYLTRANSFERASE"/>
    <property type="match status" value="1"/>
</dbReference>
<dbReference type="RefSeq" id="WP_065081874.1">
    <property type="nucleotide sequence ID" value="NZ_FLSS01000006.1"/>
</dbReference>
<dbReference type="Pfam" id="PF00535">
    <property type="entry name" value="Glycos_transf_2"/>
    <property type="match status" value="1"/>
</dbReference>
<comment type="caution">
    <text evidence="4">The sequence shown here is derived from an EMBL/GenBank/DDBJ whole genome shotgun (WGS) entry which is preliminary data.</text>
</comment>
<evidence type="ECO:0000313" key="5">
    <source>
        <dbReference type="Proteomes" id="UP000324513"/>
    </source>
</evidence>
<proteinExistence type="predicted"/>
<keyword evidence="2" id="KW-0808">Transferase</keyword>
<feature type="domain" description="Glycosyltransferase 2-like" evidence="3">
    <location>
        <begin position="6"/>
        <end position="149"/>
    </location>
</feature>
<evidence type="ECO:0000259" key="3">
    <source>
        <dbReference type="Pfam" id="PF00535"/>
    </source>
</evidence>
<evidence type="ECO:0000313" key="4">
    <source>
        <dbReference type="EMBL" id="TYO89747.1"/>
    </source>
</evidence>
<sequence length="336" mass="38464">MKDLISIIIPIYKVEKYIRKCVQSVLQQNYTSIELILVDDGSPDNCPEICDELALTDSRIKVIHKENGGLSDARNIGIKAASGEYIMFLDSDDYWEGKDFLNNLISRVQLALQPDIILYGTYDVSENNGSKRKSRGDYNTNEIRKSRDNAIKSLFETGEFPGSAWVVAINKEFLLKNNLFFIKGIKSEDIDWLINVFFHAEKIDCITDAFYMYLRGREGSIVNSSNAKSIDDILVSVDKWKPVLKSNLSAYNKYLLSYLSYQYITTYIIYSKLEKADQQRLKPRLLQHLDLLEFVGGTKAKLSKILINYAGLKNASVILYLFHKLFNKVTILKKIS</sequence>
<dbReference type="InterPro" id="IPR001173">
    <property type="entry name" value="Glyco_trans_2-like"/>
</dbReference>
<evidence type="ECO:0000256" key="1">
    <source>
        <dbReference type="ARBA" id="ARBA00022676"/>
    </source>
</evidence>
<accession>A0ABY3NEW5</accession>
<dbReference type="Proteomes" id="UP000324513">
    <property type="component" value="Unassembled WGS sequence"/>
</dbReference>
<name>A0ABY3NEW5_ELIMR</name>
<dbReference type="Gene3D" id="3.90.550.10">
    <property type="entry name" value="Spore Coat Polysaccharide Biosynthesis Protein SpsA, Chain A"/>
    <property type="match status" value="1"/>
</dbReference>